<evidence type="ECO:0000259" key="2">
    <source>
        <dbReference type="PROSITE" id="PS50853"/>
    </source>
</evidence>
<feature type="compositionally biased region" description="Polar residues" evidence="1">
    <location>
        <begin position="204"/>
        <end position="215"/>
    </location>
</feature>
<dbReference type="InterPro" id="IPR036116">
    <property type="entry name" value="FN3_sf"/>
</dbReference>
<dbReference type="InterPro" id="IPR013783">
    <property type="entry name" value="Ig-like_fold"/>
</dbReference>
<dbReference type="Gene3D" id="2.60.40.10">
    <property type="entry name" value="Immunoglobulins"/>
    <property type="match status" value="1"/>
</dbReference>
<organism evidence="3 4">
    <name type="scientific">Bodo saltans</name>
    <name type="common">Flagellated protozoan</name>
    <dbReference type="NCBI Taxonomy" id="75058"/>
    <lineage>
        <taxon>Eukaryota</taxon>
        <taxon>Discoba</taxon>
        <taxon>Euglenozoa</taxon>
        <taxon>Kinetoplastea</taxon>
        <taxon>Metakinetoplastina</taxon>
        <taxon>Eubodonida</taxon>
        <taxon>Bodonidae</taxon>
        <taxon>Bodo</taxon>
    </lineage>
</organism>
<name>A0A0S4JB67_BODSA</name>
<dbReference type="AlphaFoldDB" id="A0A0S4JB67"/>
<sequence>RAYWASVDANAASLYWTDRSGLTDHKMPFYDNTSDIDMSAMREVKQNTGARGGVLPAYHIVNLIPNTTMTYVVCGLPRGKCHQVQVRSRCYPSVERVPSAGVDLRATAGTVLSPWSQPALLVTFQAPKLRIGLTSESTAAVHWLPPEKPDYCPPGTEQLTRVEIEIIGFTSGVDESYAPGTVGVNDAEDTPHRPRARKFVRLCSTSQAPSRSPTPLIQDDSDDRSETVVVDKLLPGGIGVAVATGFFGDLRGPTCPMYVFHTVCPVVVKLTGLSALYSSVLAYRRTPLWKECIGGLEHFVRYFTKRIDLLTEAVWSSAESQGAVRSLQRESAGQDDDAQQLTRVVEEETFDIELRAVNKNMEASPVSNALIVPILNLASSEHSIKEKERGGSFFITQLQPTSLYRVRARATEASGKNNSNDSTMSWSRATYFATLGELLLTLVASYETQSVFTVTRRPPLESSIPTWARKDVDKSLVVAKTAEWIDLGLRELRPPHRTSHGVVEAVGTSTVRREITTELALNLTNLRSGCTYRIVSRALPTANGALQDWDSTMDSSHSFVWKDLGTVVTCPFAPTIPSLYEARGGQTLGFYWGYDAREAHRLGSLLKQLPIAQVLTADDVPEEISTRMKQSRVATVHCTPSSDRRTSDQHLQHLSATILCPDDYPLTPYSATSITFSIEAVVLEAASSSIEAAAGAPCIRHVRRKMYLGSVSEAFARLEFALPHEKLSQLLRLRVKAVASVHEANRDVESEWSPSFTFAPPPVPLGPPTHVRLVESLGNRAVIAWDAPDVTGHFQCRFQVSMLRPGGGGWRDAVWVTGTTNQCVVHGLMAKEPHKIRVIAHSTFAPMDGMPSSALCMTPFSKGGRGLTADTGAEETALSLQNTISALLQAQCTYPCPIAEDVRPGEQWTVLTQPSLHHAESRIAATRAGLTARRPDTIRVGEDVISEVFSKGTRAPITPTQPAVAPPANTTSGATNFRLKIRPMSATVSTAQRPRRPSSAAPVQARRHPALPKIDGYF</sequence>
<feature type="non-terminal residue" evidence="3">
    <location>
        <position position="1"/>
    </location>
</feature>
<evidence type="ECO:0000313" key="3">
    <source>
        <dbReference type="EMBL" id="CUG87508.1"/>
    </source>
</evidence>
<dbReference type="SUPFAM" id="SSF49265">
    <property type="entry name" value="Fibronectin type III"/>
    <property type="match status" value="1"/>
</dbReference>
<evidence type="ECO:0000313" key="4">
    <source>
        <dbReference type="Proteomes" id="UP000051952"/>
    </source>
</evidence>
<keyword evidence="4" id="KW-1185">Reference proteome</keyword>
<dbReference type="InterPro" id="IPR003961">
    <property type="entry name" value="FN3_dom"/>
</dbReference>
<evidence type="ECO:0000256" key="1">
    <source>
        <dbReference type="SAM" id="MobiDB-lite"/>
    </source>
</evidence>
<feature type="domain" description="Fibronectin type-III" evidence="2">
    <location>
        <begin position="767"/>
        <end position="864"/>
    </location>
</feature>
<protein>
    <recommendedName>
        <fullName evidence="2">Fibronectin type-III domain-containing protein</fullName>
    </recommendedName>
</protein>
<dbReference type="EMBL" id="CYKH01001535">
    <property type="protein sequence ID" value="CUG87508.1"/>
    <property type="molecule type" value="Genomic_DNA"/>
</dbReference>
<proteinExistence type="predicted"/>
<gene>
    <name evidence="3" type="ORF">BSAL_00110</name>
</gene>
<dbReference type="CDD" id="cd00063">
    <property type="entry name" value="FN3"/>
    <property type="match status" value="1"/>
</dbReference>
<feature type="region of interest" description="Disordered" evidence="1">
    <location>
        <begin position="985"/>
        <end position="1018"/>
    </location>
</feature>
<accession>A0A0S4JB67</accession>
<reference evidence="4" key="1">
    <citation type="submission" date="2015-09" db="EMBL/GenBank/DDBJ databases">
        <authorList>
            <consortium name="Pathogen Informatics"/>
        </authorList>
    </citation>
    <scope>NUCLEOTIDE SEQUENCE [LARGE SCALE GENOMIC DNA]</scope>
    <source>
        <strain evidence="4">Lake Konstanz</strain>
    </source>
</reference>
<feature type="region of interest" description="Disordered" evidence="1">
    <location>
        <begin position="204"/>
        <end position="223"/>
    </location>
</feature>
<dbReference type="VEuPathDB" id="TriTrypDB:BSAL_00110"/>
<dbReference type="Proteomes" id="UP000051952">
    <property type="component" value="Unassembled WGS sequence"/>
</dbReference>
<dbReference type="PROSITE" id="PS50853">
    <property type="entry name" value="FN3"/>
    <property type="match status" value="1"/>
</dbReference>